<dbReference type="InterPro" id="IPR050863">
    <property type="entry name" value="CenT-Element_Derived"/>
</dbReference>
<dbReference type="VEuPathDB" id="VectorBase:LDEU008403"/>
<sequence>MDALLNYSSSSEEDADSLYESALLVRSDPCDTMLDGMSNECLDFNAIPTAEVVNLDEDSNEDCMCFEPAVVVLNSSENLLQVDNDSNVENDQNSSSSVNNENETPGTFLIPGRRSYTIKTKLDVLKRLDENDNNVTKTAKQLKINESQLRRWRKLRSKFNTMKNGNEVTVRRRRLIRSDRNKFYPKLPETEKLLFEYIENRREKGLSVNQREIKFEAIKINDELQERSAFSASNGWINRFLNRHDLTLRTATSIGQKIPVNAKELAVNFLEFIKDYNEKNASNEIIYANMDEVPVWFDMPRNKTYNKKGAKNVPLKTTGNEKLRFTVVLASLSDGRKCKPMIIFKGLKNVPRCTFPSDVVVTVAEKGSTNKELMNEWNRKVWKFRPSALFSNLRNCNMKTLLVMDSHKAHLTDDLKKSYNRWYNTDLCIVPGGMTPLLQPADVSYNKSFKSIMKGLWSKWFTVESENNTRVRKASYSLVAEWVSEAWKQLDTQMVINSFKQCGVAKDAQTSEFHLRLRSLIETGTFLEDNEPSGISDDEEDEVQECIEELILNEDH</sequence>
<gene>
    <name evidence="5" type="ORF">B4U80_02995</name>
</gene>
<reference evidence="5 6" key="1">
    <citation type="journal article" date="2018" name="Gigascience">
        <title>Genomes of trombidid mites reveal novel predicted allergens and laterally-transferred genes associated with secondary metabolism.</title>
        <authorList>
            <person name="Dong X."/>
            <person name="Chaisiri K."/>
            <person name="Xia D."/>
            <person name="Armstrong S.D."/>
            <person name="Fang Y."/>
            <person name="Donnelly M.J."/>
            <person name="Kadowaki T."/>
            <person name="McGarry J.W."/>
            <person name="Darby A.C."/>
            <person name="Makepeace B.L."/>
        </authorList>
    </citation>
    <scope>NUCLEOTIDE SEQUENCE [LARGE SCALE GENOMIC DNA]</scope>
    <source>
        <strain evidence="5">UoL-UT</strain>
    </source>
</reference>
<proteinExistence type="predicted"/>
<dbReference type="InterPro" id="IPR010921">
    <property type="entry name" value="Trp_repressor/repl_initiator"/>
</dbReference>
<dbReference type="InterPro" id="IPR004875">
    <property type="entry name" value="DDE_SF_endonuclease_dom"/>
</dbReference>
<feature type="domain" description="HTH CENPB-type" evidence="4">
    <location>
        <begin position="178"/>
        <end position="250"/>
    </location>
</feature>
<evidence type="ECO:0000313" key="5">
    <source>
        <dbReference type="EMBL" id="RWS23637.1"/>
    </source>
</evidence>
<dbReference type="Gene3D" id="1.10.10.60">
    <property type="entry name" value="Homeodomain-like"/>
    <property type="match status" value="1"/>
</dbReference>
<dbReference type="SUPFAM" id="SSF48295">
    <property type="entry name" value="TrpR-like"/>
    <property type="match status" value="1"/>
</dbReference>
<dbReference type="AlphaFoldDB" id="A0A443S7Z8"/>
<evidence type="ECO:0000313" key="6">
    <source>
        <dbReference type="Proteomes" id="UP000288716"/>
    </source>
</evidence>
<dbReference type="SMART" id="SM00674">
    <property type="entry name" value="CENPB"/>
    <property type="match status" value="1"/>
</dbReference>
<dbReference type="InterPro" id="IPR018586">
    <property type="entry name" value="Brinker_DNA-bd"/>
</dbReference>
<dbReference type="InterPro" id="IPR009057">
    <property type="entry name" value="Homeodomain-like_sf"/>
</dbReference>
<dbReference type="Proteomes" id="UP000288716">
    <property type="component" value="Unassembled WGS sequence"/>
</dbReference>
<dbReference type="Pfam" id="PF03221">
    <property type="entry name" value="HTH_Tnp_Tc5"/>
    <property type="match status" value="1"/>
</dbReference>
<dbReference type="SUPFAM" id="SSF46689">
    <property type="entry name" value="Homeodomain-like"/>
    <property type="match status" value="1"/>
</dbReference>
<dbReference type="PANTHER" id="PTHR19303:SF74">
    <property type="entry name" value="POGO TRANSPOSABLE ELEMENT WITH KRAB DOMAIN"/>
    <property type="match status" value="1"/>
</dbReference>
<dbReference type="EMBL" id="NCKV01006121">
    <property type="protein sequence ID" value="RWS23637.1"/>
    <property type="molecule type" value="Genomic_DNA"/>
</dbReference>
<feature type="compositionally biased region" description="Low complexity" evidence="3">
    <location>
        <begin position="85"/>
        <end position="103"/>
    </location>
</feature>
<dbReference type="Pfam" id="PF03184">
    <property type="entry name" value="DDE_1"/>
    <property type="match status" value="1"/>
</dbReference>
<dbReference type="PROSITE" id="PS51253">
    <property type="entry name" value="HTH_CENPB"/>
    <property type="match status" value="1"/>
</dbReference>
<protein>
    <submittedName>
        <fullName evidence="5">Pogo transposable element with KRAB domain-like protein</fullName>
    </submittedName>
</protein>
<evidence type="ECO:0000256" key="2">
    <source>
        <dbReference type="ARBA" id="ARBA00023125"/>
    </source>
</evidence>
<accession>A0A443S7Z8</accession>
<dbReference type="PANTHER" id="PTHR19303">
    <property type="entry name" value="TRANSPOSON"/>
    <property type="match status" value="1"/>
</dbReference>
<keyword evidence="2" id="KW-0238">DNA-binding</keyword>
<comment type="caution">
    <text evidence="5">The sequence shown here is derived from an EMBL/GenBank/DDBJ whole genome shotgun (WGS) entry which is preliminary data.</text>
</comment>
<evidence type="ECO:0000259" key="4">
    <source>
        <dbReference type="PROSITE" id="PS51253"/>
    </source>
</evidence>
<dbReference type="Pfam" id="PF09607">
    <property type="entry name" value="BrkDBD"/>
    <property type="match status" value="1"/>
</dbReference>
<dbReference type="GO" id="GO:0005634">
    <property type="term" value="C:nucleus"/>
    <property type="evidence" value="ECO:0007669"/>
    <property type="project" value="UniProtKB-SubCell"/>
</dbReference>
<comment type="subcellular location">
    <subcellularLocation>
        <location evidence="1">Nucleus</location>
    </subcellularLocation>
</comment>
<dbReference type="GO" id="GO:0043565">
    <property type="term" value="F:sequence-specific DNA binding"/>
    <property type="evidence" value="ECO:0007669"/>
    <property type="project" value="InterPro"/>
</dbReference>
<name>A0A443S7Z8_9ACAR</name>
<evidence type="ECO:0000256" key="1">
    <source>
        <dbReference type="ARBA" id="ARBA00004123"/>
    </source>
</evidence>
<organism evidence="5 6">
    <name type="scientific">Leptotrombidium deliense</name>
    <dbReference type="NCBI Taxonomy" id="299467"/>
    <lineage>
        <taxon>Eukaryota</taxon>
        <taxon>Metazoa</taxon>
        <taxon>Ecdysozoa</taxon>
        <taxon>Arthropoda</taxon>
        <taxon>Chelicerata</taxon>
        <taxon>Arachnida</taxon>
        <taxon>Acari</taxon>
        <taxon>Acariformes</taxon>
        <taxon>Trombidiformes</taxon>
        <taxon>Prostigmata</taxon>
        <taxon>Anystina</taxon>
        <taxon>Parasitengona</taxon>
        <taxon>Trombiculoidea</taxon>
        <taxon>Trombiculidae</taxon>
        <taxon>Leptotrombidium</taxon>
    </lineage>
</organism>
<dbReference type="InterPro" id="IPR006600">
    <property type="entry name" value="HTH_CenpB_DNA-bd_dom"/>
</dbReference>
<evidence type="ECO:0000256" key="3">
    <source>
        <dbReference type="SAM" id="MobiDB-lite"/>
    </source>
</evidence>
<keyword evidence="6" id="KW-1185">Reference proteome</keyword>
<dbReference type="OrthoDB" id="6486159at2759"/>
<feature type="region of interest" description="Disordered" evidence="3">
    <location>
        <begin position="85"/>
        <end position="110"/>
    </location>
</feature>